<proteinExistence type="predicted"/>
<evidence type="ECO:0000313" key="1">
    <source>
        <dbReference type="EMBL" id="SSC13657.1"/>
    </source>
</evidence>
<gene>
    <name evidence="1" type="ORF">MESINF_2217</name>
</gene>
<dbReference type="InterPro" id="IPR035437">
    <property type="entry name" value="SNase_OB-fold_sf"/>
</dbReference>
<keyword evidence="2" id="KW-1185">Reference proteome</keyword>
<dbReference type="EMBL" id="LS974202">
    <property type="protein sequence ID" value="SSC13657.1"/>
    <property type="molecule type" value="Genomic_DNA"/>
</dbReference>
<reference evidence="1 2" key="1">
    <citation type="submission" date="2017-01" db="EMBL/GenBank/DDBJ databases">
        <authorList>
            <person name="Erauso G."/>
        </authorList>
    </citation>
    <scope>NUCLEOTIDE SEQUENCE [LARGE SCALE GENOMIC DNA]</scope>
    <source>
        <strain evidence="1">MESINF1</strain>
    </source>
</reference>
<organism evidence="1 2">
    <name type="scientific">Mesotoga infera</name>
    <dbReference type="NCBI Taxonomy" id="1236046"/>
    <lineage>
        <taxon>Bacteria</taxon>
        <taxon>Thermotogati</taxon>
        <taxon>Thermotogota</taxon>
        <taxon>Thermotogae</taxon>
        <taxon>Kosmotogales</taxon>
        <taxon>Kosmotogaceae</taxon>
        <taxon>Mesotoga</taxon>
    </lineage>
</organism>
<dbReference type="AlphaFoldDB" id="A0A7Z7LH62"/>
<dbReference type="Proteomes" id="UP000250796">
    <property type="component" value="Chromosome MESINF"/>
</dbReference>
<protein>
    <submittedName>
        <fullName evidence="1">Uncharacterized protein</fullName>
    </submittedName>
</protein>
<sequence length="325" mass="35919">MWGVYSFLRSIIFNPLGLVLVILLLLPDLILGNSGVVSSLLGELEYVAPDATPNGREVLIVGSNNGSSLLILDGDSPYTITLLGVDFPKLNPYDGINLSIIRIMRNIVGLKAIVESSKKFNLDGPAYLWIKDGEKTVLLQSLILSNGLGNFNGQGYINFYEAQQHAKDKGLGIWEENRETLIRTTASSVPDKQTITTSEHMSSWVELIDVRIFDNGLFGLITLVTREAGSLAGTVVSIVSNTDIMKDEDSFTISDQRELKVGENYVVLVTIDRAQIPSFNYNTIWVTYLDPNGGFLSLKNLNGARLLYEYEYSRKINGYVVTPLN</sequence>
<dbReference type="KEGG" id="minf:MESINF_2217"/>
<evidence type="ECO:0000313" key="2">
    <source>
        <dbReference type="Proteomes" id="UP000250796"/>
    </source>
</evidence>
<dbReference type="SUPFAM" id="SSF50199">
    <property type="entry name" value="Staphylococcal nuclease"/>
    <property type="match status" value="1"/>
</dbReference>
<name>A0A7Z7LH62_9BACT</name>
<accession>A0A7Z7LH62</accession>